<dbReference type="Gramene" id="Manes.09G129800.1.v8.1">
    <property type="protein sequence ID" value="Manes.09G129800.1.v8.1.CDS"/>
    <property type="gene ID" value="Manes.09G129800.v8.1"/>
</dbReference>
<dbReference type="PANTHER" id="PTHR10366:SF611">
    <property type="entry name" value="NAD-DEPENDENT EPIMERASE_DEHYDRATASE DOMAIN-CONTAINING PROTEIN"/>
    <property type="match status" value="1"/>
</dbReference>
<dbReference type="Gene3D" id="3.40.50.720">
    <property type="entry name" value="NAD(P)-binding Rossmann-like Domain"/>
    <property type="match status" value="1"/>
</dbReference>
<dbReference type="PANTHER" id="PTHR10366">
    <property type="entry name" value="NAD DEPENDENT EPIMERASE/DEHYDRATASE"/>
    <property type="match status" value="1"/>
</dbReference>
<keyword evidence="6" id="KW-1185">Reference proteome</keyword>
<dbReference type="FunFam" id="3.40.50.720:FF:000085">
    <property type="entry name" value="Dihydroflavonol reductase"/>
    <property type="match status" value="1"/>
</dbReference>
<accession>A0A2C9VC33</accession>
<evidence type="ECO:0000256" key="1">
    <source>
        <dbReference type="ARBA" id="ARBA00022857"/>
    </source>
</evidence>
<name>A0A2C9VC33_MANES</name>
<evidence type="ECO:0000259" key="4">
    <source>
        <dbReference type="Pfam" id="PF01370"/>
    </source>
</evidence>
<dbReference type="InterPro" id="IPR001509">
    <property type="entry name" value="Epimerase_deHydtase"/>
</dbReference>
<dbReference type="AlphaFoldDB" id="A0A2C9VC33"/>
<dbReference type="OrthoDB" id="819454at2759"/>
<evidence type="ECO:0000313" key="5">
    <source>
        <dbReference type="EMBL" id="OAY41797.1"/>
    </source>
</evidence>
<gene>
    <name evidence="5" type="ORF">MANES_09G129800v8</name>
</gene>
<dbReference type="SUPFAM" id="SSF51735">
    <property type="entry name" value="NAD(P)-binding Rossmann-fold domains"/>
    <property type="match status" value="1"/>
</dbReference>
<organism evidence="5 6">
    <name type="scientific">Manihot esculenta</name>
    <name type="common">Cassava</name>
    <name type="synonym">Jatropha manihot</name>
    <dbReference type="NCBI Taxonomy" id="3983"/>
    <lineage>
        <taxon>Eukaryota</taxon>
        <taxon>Viridiplantae</taxon>
        <taxon>Streptophyta</taxon>
        <taxon>Embryophyta</taxon>
        <taxon>Tracheophyta</taxon>
        <taxon>Spermatophyta</taxon>
        <taxon>Magnoliopsida</taxon>
        <taxon>eudicotyledons</taxon>
        <taxon>Gunneridae</taxon>
        <taxon>Pentapetalae</taxon>
        <taxon>rosids</taxon>
        <taxon>fabids</taxon>
        <taxon>Malpighiales</taxon>
        <taxon>Euphorbiaceae</taxon>
        <taxon>Crotonoideae</taxon>
        <taxon>Manihoteae</taxon>
        <taxon>Manihot</taxon>
    </lineage>
</organism>
<dbReference type="Pfam" id="PF01370">
    <property type="entry name" value="Epimerase"/>
    <property type="match status" value="1"/>
</dbReference>
<dbReference type="GO" id="GO:0016616">
    <property type="term" value="F:oxidoreductase activity, acting on the CH-OH group of donors, NAD or NADP as acceptor"/>
    <property type="evidence" value="ECO:0000318"/>
    <property type="project" value="GO_Central"/>
</dbReference>
<comment type="similarity">
    <text evidence="3">Belongs to the NAD(P)-dependent epimerase/dehydratase family. Dihydroflavonol-4-reductase subfamily.</text>
</comment>
<dbReference type="InterPro" id="IPR050425">
    <property type="entry name" value="NAD(P)_dehydrat-like"/>
</dbReference>
<comment type="caution">
    <text evidence="5">The sequence shown here is derived from an EMBL/GenBank/DDBJ whole genome shotgun (WGS) entry which is preliminary data.</text>
</comment>
<feature type="domain" description="NAD-dependent epimerase/dehydratase" evidence="4">
    <location>
        <begin position="8"/>
        <end position="246"/>
    </location>
</feature>
<evidence type="ECO:0000256" key="2">
    <source>
        <dbReference type="ARBA" id="ARBA00023002"/>
    </source>
</evidence>
<evidence type="ECO:0000313" key="6">
    <source>
        <dbReference type="Proteomes" id="UP000091857"/>
    </source>
</evidence>
<sequence>MEGGKGPVCVTGGTGFIASWLIMRLLQSGYAVRTTVRPDPERKDIRYLTNLPGAAEKLQIFYAELEKPDSFNEAIQGCTGVFHVAHPIELAYKESEEVVTKRSIEASIGILKACVASKTVKRVVYTSSIITVLFSGNGKEMVDESAWTDVDFYRSLNLMRTSYVAAKINTERAALEFAKENGMDLVTLVPSLVLGPFICPKLPSSVCMGLALILGNKSQYFIKSNMVHVDDVARAYIFLFECPNAKGRYICSSDEASLTEMSEFLSARYPHLQIPTPDSLKDVKGYETCSISSKKLLDCGFTYQYSLGDMFDGAIQSCKEKGFL</sequence>
<proteinExistence type="inferred from homology"/>
<keyword evidence="1" id="KW-0521">NADP</keyword>
<dbReference type="STRING" id="3983.A0A2C9VC33"/>
<dbReference type="CDD" id="cd08958">
    <property type="entry name" value="FR_SDR_e"/>
    <property type="match status" value="1"/>
</dbReference>
<protein>
    <recommendedName>
        <fullName evidence="4">NAD-dependent epimerase/dehydratase domain-containing protein</fullName>
    </recommendedName>
</protein>
<keyword evidence="2" id="KW-0560">Oxidoreductase</keyword>
<dbReference type="Proteomes" id="UP000091857">
    <property type="component" value="Chromosome 9"/>
</dbReference>
<evidence type="ECO:0000256" key="3">
    <source>
        <dbReference type="ARBA" id="ARBA00023445"/>
    </source>
</evidence>
<dbReference type="InterPro" id="IPR036291">
    <property type="entry name" value="NAD(P)-bd_dom_sf"/>
</dbReference>
<reference evidence="6" key="1">
    <citation type="journal article" date="2016" name="Nat. Biotechnol.">
        <title>Sequencing wild and cultivated cassava and related species reveals extensive interspecific hybridization and genetic diversity.</title>
        <authorList>
            <person name="Bredeson J.V."/>
            <person name="Lyons J.B."/>
            <person name="Prochnik S.E."/>
            <person name="Wu G.A."/>
            <person name="Ha C.M."/>
            <person name="Edsinger-Gonzales E."/>
            <person name="Grimwood J."/>
            <person name="Schmutz J."/>
            <person name="Rabbi I.Y."/>
            <person name="Egesi C."/>
            <person name="Nauluvula P."/>
            <person name="Lebot V."/>
            <person name="Ndunguru J."/>
            <person name="Mkamilo G."/>
            <person name="Bart R.S."/>
            <person name="Setter T.L."/>
            <person name="Gleadow R.M."/>
            <person name="Kulakow P."/>
            <person name="Ferguson M.E."/>
            <person name="Rounsley S."/>
            <person name="Rokhsar D.S."/>
        </authorList>
    </citation>
    <scope>NUCLEOTIDE SEQUENCE [LARGE SCALE GENOMIC DNA]</scope>
    <source>
        <strain evidence="6">cv. AM560-2</strain>
    </source>
</reference>
<dbReference type="EMBL" id="CM004395">
    <property type="protein sequence ID" value="OAY41797.1"/>
    <property type="molecule type" value="Genomic_DNA"/>
</dbReference>